<feature type="transmembrane region" description="Helical" evidence="5">
    <location>
        <begin position="413"/>
        <end position="434"/>
    </location>
</feature>
<accession>A0A3Q2YA66</accession>
<keyword evidence="7" id="KW-1185">Reference proteome</keyword>
<feature type="transmembrane region" description="Helical" evidence="5">
    <location>
        <begin position="318"/>
        <end position="343"/>
    </location>
</feature>
<reference evidence="6" key="1">
    <citation type="submission" date="2025-08" db="UniProtKB">
        <authorList>
            <consortium name="Ensembl"/>
        </authorList>
    </citation>
    <scope>IDENTIFICATION</scope>
</reference>
<keyword evidence="4 5" id="KW-0472">Membrane</keyword>
<name>A0A3Q2YA66_HIPCM</name>
<dbReference type="Ensembl" id="ENSHCOT00000027530.1">
    <property type="protein sequence ID" value="ENSHCOP00000014028.1"/>
    <property type="gene ID" value="ENSHCOG00000017330.1"/>
</dbReference>
<feature type="transmembrane region" description="Helical" evidence="5">
    <location>
        <begin position="287"/>
        <end position="306"/>
    </location>
</feature>
<protein>
    <submittedName>
        <fullName evidence="6">Solute carrier family 35 member F5</fullName>
    </submittedName>
</protein>
<comment type="subcellular location">
    <subcellularLocation>
        <location evidence="1">Membrane</location>
        <topology evidence="1">Multi-pass membrane protein</topology>
    </subcellularLocation>
</comment>
<evidence type="ECO:0000313" key="7">
    <source>
        <dbReference type="Proteomes" id="UP000264820"/>
    </source>
</evidence>
<dbReference type="GO" id="GO:0016020">
    <property type="term" value="C:membrane"/>
    <property type="evidence" value="ECO:0007669"/>
    <property type="project" value="UniProtKB-SubCell"/>
</dbReference>
<dbReference type="GeneTree" id="ENSGT00390000005949"/>
<feature type="transmembrane region" description="Helical" evidence="5">
    <location>
        <begin position="45"/>
        <end position="66"/>
    </location>
</feature>
<evidence type="ECO:0000256" key="4">
    <source>
        <dbReference type="ARBA" id="ARBA00023136"/>
    </source>
</evidence>
<sequence>KSVTKCLGHISAGLLVTMECMFIMNRMGSPGSPAAAQRRRMALGVVILLLVDVIWVASSELTSYIFRQQEYNKPFFSTFTKTSMFVLYLLGFLLWRPWRQQCTGSLKRRHASLVRTVGMRDRALSEPLYVPVKFQDVPADPANCLMDTDSACKKQRVRFSNIMEVRQLPSTQALEAKLSRMSYPAAKDHEAMMRTVGKLTIADVAKISFFFCFVTRFFFFFLSWVVFVLSTMGGIAPAKTAGGQSRRTCSVLSNVLFACRPPLLSSMGGVAMVSLSSTERPDEQGTIGSLWSLAGAVLYAVYVVMIKRRVDREDKLDIPMFFGFVGLFNLLLLWPGFLLLHYTGFEAFELPSQLVWAYILVNGLIGTVLSEFLWLWWGRLLFSSTSGRGLWPHPKLEPLTIPSLICFPCRVRFSWMFFAGAVPVFLSFFITTLLCHYNNWDPVMVGLRRLYAFVFRRHRAHRLPDDQELCESLLPLHAVSLNQGSLCS</sequence>
<evidence type="ECO:0000313" key="6">
    <source>
        <dbReference type="Ensembl" id="ENSHCOP00000014028.1"/>
    </source>
</evidence>
<reference evidence="6" key="2">
    <citation type="submission" date="2025-09" db="UniProtKB">
        <authorList>
            <consortium name="Ensembl"/>
        </authorList>
    </citation>
    <scope>IDENTIFICATION</scope>
</reference>
<dbReference type="PANTHER" id="PTHR23051:SF0">
    <property type="entry name" value="SOLUTE CARRIER FAMILY 35 MEMBER F5"/>
    <property type="match status" value="1"/>
</dbReference>
<proteinExistence type="predicted"/>
<evidence type="ECO:0000256" key="1">
    <source>
        <dbReference type="ARBA" id="ARBA00004141"/>
    </source>
</evidence>
<dbReference type="AlphaFoldDB" id="A0A3Q2YA66"/>
<feature type="transmembrane region" description="Helical" evidence="5">
    <location>
        <begin position="355"/>
        <end position="377"/>
    </location>
</feature>
<feature type="transmembrane region" description="Helical" evidence="5">
    <location>
        <begin position="78"/>
        <end position="98"/>
    </location>
</feature>
<dbReference type="OMA" id="FWCKALI"/>
<evidence type="ECO:0000256" key="5">
    <source>
        <dbReference type="SAM" id="Phobius"/>
    </source>
</evidence>
<dbReference type="STRING" id="109280.ENSHCOP00000014028"/>
<evidence type="ECO:0000256" key="2">
    <source>
        <dbReference type="ARBA" id="ARBA00022692"/>
    </source>
</evidence>
<dbReference type="PANTHER" id="PTHR23051">
    <property type="entry name" value="SOLUTE CARRIER FAMILY 35, MEMBER F5"/>
    <property type="match status" value="1"/>
</dbReference>
<keyword evidence="3 5" id="KW-1133">Transmembrane helix</keyword>
<dbReference type="Proteomes" id="UP000264820">
    <property type="component" value="Unplaced"/>
</dbReference>
<feature type="transmembrane region" description="Helical" evidence="5">
    <location>
        <begin position="207"/>
        <end position="229"/>
    </location>
</feature>
<evidence type="ECO:0000256" key="3">
    <source>
        <dbReference type="ARBA" id="ARBA00022989"/>
    </source>
</evidence>
<organism evidence="6 7">
    <name type="scientific">Hippocampus comes</name>
    <name type="common">Tiger tail seahorse</name>
    <dbReference type="NCBI Taxonomy" id="109280"/>
    <lineage>
        <taxon>Eukaryota</taxon>
        <taxon>Metazoa</taxon>
        <taxon>Chordata</taxon>
        <taxon>Craniata</taxon>
        <taxon>Vertebrata</taxon>
        <taxon>Euteleostomi</taxon>
        <taxon>Actinopterygii</taxon>
        <taxon>Neopterygii</taxon>
        <taxon>Teleostei</taxon>
        <taxon>Neoteleostei</taxon>
        <taxon>Acanthomorphata</taxon>
        <taxon>Syngnathiaria</taxon>
        <taxon>Syngnathiformes</taxon>
        <taxon>Syngnathoidei</taxon>
        <taxon>Syngnathidae</taxon>
        <taxon>Hippocampus</taxon>
    </lineage>
</organism>
<keyword evidence="2 5" id="KW-0812">Transmembrane</keyword>